<dbReference type="GO" id="GO:0006935">
    <property type="term" value="P:chemotaxis"/>
    <property type="evidence" value="ECO:0007669"/>
    <property type="project" value="UniProtKB-KW"/>
</dbReference>
<dbReference type="InterPro" id="IPR005503">
    <property type="entry name" value="FliL"/>
</dbReference>
<keyword evidence="4 10" id="KW-1003">Cell membrane</keyword>
<keyword evidence="6 10" id="KW-0812">Transmembrane</keyword>
<evidence type="ECO:0000256" key="5">
    <source>
        <dbReference type="ARBA" id="ARBA00022500"/>
    </source>
</evidence>
<evidence type="ECO:0000313" key="12">
    <source>
        <dbReference type="Proteomes" id="UP000309561"/>
    </source>
</evidence>
<sequence length="175" mass="19736">MKIEIDRVKIIKNAIIIVLSLIAVLVLILGVLSSDFTKLKKYDVASKSPRESPYNRTILSSLSNSMNVSISSDSKANLGDFVFNISGDKKLIANIVIKYKPIKDENSWFSNSDEIRQEILKKGVILRDATINTMLGYSAANANNEQMREKLKKTLNKNLSSCEIEEVYFNQFIIQ</sequence>
<evidence type="ECO:0000256" key="10">
    <source>
        <dbReference type="RuleBase" id="RU364125"/>
    </source>
</evidence>
<evidence type="ECO:0000256" key="7">
    <source>
        <dbReference type="ARBA" id="ARBA00022779"/>
    </source>
</evidence>
<evidence type="ECO:0000256" key="1">
    <source>
        <dbReference type="ARBA" id="ARBA00002254"/>
    </source>
</evidence>
<accession>A0A4U2Z6K7</accession>
<dbReference type="EMBL" id="SZPX01000003">
    <property type="protein sequence ID" value="TKI69976.1"/>
    <property type="molecule type" value="Genomic_DNA"/>
</dbReference>
<dbReference type="AlphaFoldDB" id="A0A4U2Z6K7"/>
<proteinExistence type="inferred from homology"/>
<evidence type="ECO:0000256" key="9">
    <source>
        <dbReference type="ARBA" id="ARBA00023136"/>
    </source>
</evidence>
<comment type="function">
    <text evidence="1 10">Controls the rotational direction of flagella during chemotaxis.</text>
</comment>
<keyword evidence="9 10" id="KW-0472">Membrane</keyword>
<evidence type="ECO:0000256" key="2">
    <source>
        <dbReference type="ARBA" id="ARBA00004162"/>
    </source>
</evidence>
<evidence type="ECO:0000256" key="4">
    <source>
        <dbReference type="ARBA" id="ARBA00022475"/>
    </source>
</evidence>
<name>A0A4U2Z6K7_9BACT</name>
<dbReference type="Proteomes" id="UP000309561">
    <property type="component" value="Unassembled WGS sequence"/>
</dbReference>
<keyword evidence="8 10" id="KW-1133">Transmembrane helix</keyword>
<keyword evidence="5 10" id="KW-0145">Chemotaxis</keyword>
<dbReference type="GO" id="GO:0071973">
    <property type="term" value="P:bacterial-type flagellum-dependent cell motility"/>
    <property type="evidence" value="ECO:0007669"/>
    <property type="project" value="InterPro"/>
</dbReference>
<dbReference type="OrthoDB" id="9901983at2"/>
<comment type="similarity">
    <text evidence="3 10">Belongs to the FliL family.</text>
</comment>
<evidence type="ECO:0000313" key="11">
    <source>
        <dbReference type="EMBL" id="TKI69976.1"/>
    </source>
</evidence>
<comment type="caution">
    <text evidence="11">The sequence shown here is derived from an EMBL/GenBank/DDBJ whole genome shotgun (WGS) entry which is preliminary data.</text>
</comment>
<keyword evidence="11" id="KW-0966">Cell projection</keyword>
<gene>
    <name evidence="11" type="ORF">FCU45_05015</name>
</gene>
<feature type="transmembrane region" description="Helical" evidence="10">
    <location>
        <begin position="12"/>
        <end position="32"/>
    </location>
</feature>
<evidence type="ECO:0000256" key="8">
    <source>
        <dbReference type="ARBA" id="ARBA00022989"/>
    </source>
</evidence>
<dbReference type="GO" id="GO:0005886">
    <property type="term" value="C:plasma membrane"/>
    <property type="evidence" value="ECO:0007669"/>
    <property type="project" value="UniProtKB-SubCell"/>
</dbReference>
<comment type="subcellular location">
    <subcellularLocation>
        <location evidence="2">Cell membrane</location>
        <topology evidence="2">Single-pass membrane protein</topology>
    </subcellularLocation>
</comment>
<keyword evidence="11" id="KW-0282">Flagellum</keyword>
<dbReference type="GO" id="GO:0009425">
    <property type="term" value="C:bacterial-type flagellum basal body"/>
    <property type="evidence" value="ECO:0007669"/>
    <property type="project" value="InterPro"/>
</dbReference>
<organism evidence="11 12">
    <name type="scientific">Sulfurimonas crateris</name>
    <dbReference type="NCBI Taxonomy" id="2574727"/>
    <lineage>
        <taxon>Bacteria</taxon>
        <taxon>Pseudomonadati</taxon>
        <taxon>Campylobacterota</taxon>
        <taxon>Epsilonproteobacteria</taxon>
        <taxon>Campylobacterales</taxon>
        <taxon>Sulfurimonadaceae</taxon>
        <taxon>Sulfurimonas</taxon>
    </lineage>
</organism>
<evidence type="ECO:0000256" key="3">
    <source>
        <dbReference type="ARBA" id="ARBA00008281"/>
    </source>
</evidence>
<evidence type="ECO:0000256" key="6">
    <source>
        <dbReference type="ARBA" id="ARBA00022692"/>
    </source>
</evidence>
<keyword evidence="7 10" id="KW-0283">Flagellar rotation</keyword>
<protein>
    <recommendedName>
        <fullName evidence="10">Flagellar protein FliL</fullName>
    </recommendedName>
</protein>
<dbReference type="RefSeq" id="WP_137012918.1">
    <property type="nucleotide sequence ID" value="NZ_SZPX01000003.1"/>
</dbReference>
<reference evidence="11 12" key="1">
    <citation type="submission" date="2019-04" db="EMBL/GenBank/DDBJ databases">
        <title>Sulfurimonas crateris sp. nov. a facultative anaerobic sulfur-oxidizing chemolithautotrophic bacterium isolated from a terrestrial mud vulcano.</title>
        <authorList>
            <person name="Ratnikova N.M."/>
            <person name="Slobodkin A.I."/>
            <person name="Merkel A.Y."/>
            <person name="Novikov A."/>
            <person name="Bonch-Osmolovskaya E.A."/>
            <person name="Slobodkina G.B."/>
        </authorList>
    </citation>
    <scope>NUCLEOTIDE SEQUENCE [LARGE SCALE GENOMIC DNA]</scope>
    <source>
        <strain evidence="11 12">SN118</strain>
    </source>
</reference>
<dbReference type="Pfam" id="PF03748">
    <property type="entry name" value="FliL"/>
    <property type="match status" value="1"/>
</dbReference>
<keyword evidence="11" id="KW-0969">Cilium</keyword>
<keyword evidence="12" id="KW-1185">Reference proteome</keyword>